<feature type="compositionally biased region" description="Polar residues" evidence="1">
    <location>
        <begin position="76"/>
        <end position="86"/>
    </location>
</feature>
<dbReference type="EMBL" id="BGPR01001069">
    <property type="protein sequence ID" value="GBM44572.1"/>
    <property type="molecule type" value="Genomic_DNA"/>
</dbReference>
<dbReference type="AlphaFoldDB" id="A0A4Y2FST4"/>
<evidence type="ECO:0000313" key="2">
    <source>
        <dbReference type="EMBL" id="GBM44572.1"/>
    </source>
</evidence>
<reference evidence="2 3" key="1">
    <citation type="journal article" date="2019" name="Sci. Rep.">
        <title>Orb-weaving spider Araneus ventricosus genome elucidates the spidroin gene catalogue.</title>
        <authorList>
            <person name="Kono N."/>
            <person name="Nakamura H."/>
            <person name="Ohtoshi R."/>
            <person name="Moran D.A.P."/>
            <person name="Shinohara A."/>
            <person name="Yoshida Y."/>
            <person name="Fujiwara M."/>
            <person name="Mori M."/>
            <person name="Tomita M."/>
            <person name="Arakawa K."/>
        </authorList>
    </citation>
    <scope>NUCLEOTIDE SEQUENCE [LARGE SCALE GENOMIC DNA]</scope>
</reference>
<evidence type="ECO:0000313" key="3">
    <source>
        <dbReference type="Proteomes" id="UP000499080"/>
    </source>
</evidence>
<name>A0A4Y2FST4_ARAVE</name>
<keyword evidence="3" id="KW-1185">Reference proteome</keyword>
<feature type="region of interest" description="Disordered" evidence="1">
    <location>
        <begin position="61"/>
        <end position="86"/>
    </location>
</feature>
<protein>
    <submittedName>
        <fullName evidence="2">Uncharacterized protein</fullName>
    </submittedName>
</protein>
<dbReference type="OrthoDB" id="6437013at2759"/>
<comment type="caution">
    <text evidence="2">The sequence shown here is derived from an EMBL/GenBank/DDBJ whole genome shotgun (WGS) entry which is preliminary data.</text>
</comment>
<dbReference type="Proteomes" id="UP000499080">
    <property type="component" value="Unassembled WGS sequence"/>
</dbReference>
<sequence length="86" mass="9190">MEIVCGTTGIPTSDCILQRVTVGSTSACRKILGSFRFVVFLVAQTPYAARGHHLASTAPNMFQLHTPNDRPGAQHGASTSLRFSCP</sequence>
<proteinExistence type="predicted"/>
<evidence type="ECO:0000256" key="1">
    <source>
        <dbReference type="SAM" id="MobiDB-lite"/>
    </source>
</evidence>
<accession>A0A4Y2FST4</accession>
<gene>
    <name evidence="2" type="ORF">AVEN_250552_1</name>
</gene>
<organism evidence="2 3">
    <name type="scientific">Araneus ventricosus</name>
    <name type="common">Orbweaver spider</name>
    <name type="synonym">Epeira ventricosa</name>
    <dbReference type="NCBI Taxonomy" id="182803"/>
    <lineage>
        <taxon>Eukaryota</taxon>
        <taxon>Metazoa</taxon>
        <taxon>Ecdysozoa</taxon>
        <taxon>Arthropoda</taxon>
        <taxon>Chelicerata</taxon>
        <taxon>Arachnida</taxon>
        <taxon>Araneae</taxon>
        <taxon>Araneomorphae</taxon>
        <taxon>Entelegynae</taxon>
        <taxon>Araneoidea</taxon>
        <taxon>Araneidae</taxon>
        <taxon>Araneus</taxon>
    </lineage>
</organism>